<dbReference type="PANTHER" id="PTHR42789:SF1">
    <property type="entry name" value="D-ISOMER SPECIFIC 2-HYDROXYACID DEHYDROGENASE FAMILY PROTEIN (AFU_ORTHOLOGUE AFUA_6G10090)"/>
    <property type="match status" value="1"/>
</dbReference>
<dbReference type="PROSITE" id="PS00065">
    <property type="entry name" value="D_2_HYDROXYACID_DH_1"/>
    <property type="match status" value="1"/>
</dbReference>
<keyword evidence="3" id="KW-0520">NAD</keyword>
<protein>
    <recommendedName>
        <fullName evidence="4">D-isomer specific 2-hydroxyacid dehydrogenase NAD-binding domain-containing protein</fullName>
    </recommendedName>
</protein>
<accession>A0A382YCX1</accession>
<dbReference type="GO" id="GO:0051287">
    <property type="term" value="F:NAD binding"/>
    <property type="evidence" value="ECO:0007669"/>
    <property type="project" value="InterPro"/>
</dbReference>
<evidence type="ECO:0000259" key="4">
    <source>
        <dbReference type="Pfam" id="PF02826"/>
    </source>
</evidence>
<feature type="non-terminal residue" evidence="5">
    <location>
        <position position="264"/>
    </location>
</feature>
<dbReference type="Gene3D" id="3.40.50.720">
    <property type="entry name" value="NAD(P)-binding Rossmann-like Domain"/>
    <property type="match status" value="2"/>
</dbReference>
<feature type="domain" description="D-isomer specific 2-hydroxyacid dehydrogenase NAD-binding" evidence="4">
    <location>
        <begin position="133"/>
        <end position="264"/>
    </location>
</feature>
<dbReference type="InterPro" id="IPR006140">
    <property type="entry name" value="D-isomer_DH_NAD-bd"/>
</dbReference>
<dbReference type="InterPro" id="IPR050857">
    <property type="entry name" value="D-2-hydroxyacid_DH"/>
</dbReference>
<proteinExistence type="inferred from homology"/>
<dbReference type="SUPFAM" id="SSF52283">
    <property type="entry name" value="Formate/glycerate dehydrogenase catalytic domain-like"/>
    <property type="match status" value="1"/>
</dbReference>
<dbReference type="SUPFAM" id="SSF51735">
    <property type="entry name" value="NAD(P)-binding Rossmann-fold domains"/>
    <property type="match status" value="1"/>
</dbReference>
<evidence type="ECO:0000256" key="2">
    <source>
        <dbReference type="ARBA" id="ARBA00023002"/>
    </source>
</evidence>
<reference evidence="5" key="1">
    <citation type="submission" date="2018-05" db="EMBL/GenBank/DDBJ databases">
        <authorList>
            <person name="Lanie J.A."/>
            <person name="Ng W.-L."/>
            <person name="Kazmierczak K.M."/>
            <person name="Andrzejewski T.M."/>
            <person name="Davidsen T.M."/>
            <person name="Wayne K.J."/>
            <person name="Tettelin H."/>
            <person name="Glass J.I."/>
            <person name="Rusch D."/>
            <person name="Podicherti R."/>
            <person name="Tsui H.-C.T."/>
            <person name="Winkler M.E."/>
        </authorList>
    </citation>
    <scope>NUCLEOTIDE SEQUENCE</scope>
</reference>
<evidence type="ECO:0000256" key="3">
    <source>
        <dbReference type="ARBA" id="ARBA00023027"/>
    </source>
</evidence>
<name>A0A382YCX1_9ZZZZ</name>
<dbReference type="InterPro" id="IPR029752">
    <property type="entry name" value="D-isomer_DH_CS1"/>
</dbReference>
<evidence type="ECO:0000313" key="5">
    <source>
        <dbReference type="EMBL" id="SVD80685.1"/>
    </source>
</evidence>
<dbReference type="AlphaFoldDB" id="A0A382YCX1"/>
<dbReference type="InterPro" id="IPR036291">
    <property type="entry name" value="NAD(P)-bd_dom_sf"/>
</dbReference>
<comment type="similarity">
    <text evidence="1">Belongs to the D-isomer specific 2-hydroxyacid dehydrogenase family.</text>
</comment>
<dbReference type="GO" id="GO:0016616">
    <property type="term" value="F:oxidoreductase activity, acting on the CH-OH group of donors, NAD or NADP as acceptor"/>
    <property type="evidence" value="ECO:0007669"/>
    <property type="project" value="InterPro"/>
</dbReference>
<organism evidence="5">
    <name type="scientific">marine metagenome</name>
    <dbReference type="NCBI Taxonomy" id="408172"/>
    <lineage>
        <taxon>unclassified sequences</taxon>
        <taxon>metagenomes</taxon>
        <taxon>ecological metagenomes</taxon>
    </lineage>
</organism>
<dbReference type="EMBL" id="UINC01174517">
    <property type="protein sequence ID" value="SVD80685.1"/>
    <property type="molecule type" value="Genomic_DNA"/>
</dbReference>
<gene>
    <name evidence="5" type="ORF">METZ01_LOCUS433539</name>
</gene>
<evidence type="ECO:0000256" key="1">
    <source>
        <dbReference type="ARBA" id="ARBA00005854"/>
    </source>
</evidence>
<keyword evidence="2" id="KW-0560">Oxidoreductase</keyword>
<sequence>MKNIKGIYIGYAENLEPQSRAFEEVGGELIKGNLGGSSSGNSLLSPKNGDNSKIDQVVSLLEETKAQSLVLQGHGFPLNKDFFEAVSKVETFKGLACFGHGFDGIDIDSASSNGILVSNAASFGTEEVSNHALMLLLVCAKKFVLHDKLVRQGVWTREYLSPMGHISGQTLGIVGIGNIGRAMGRKAKALGMKIIAFDPMVSSWDFKEYGFEIASSINDLCKKSDYVTLHCFLNSATEKLMSAEQFRLMKETAYLINCSRGPVV</sequence>
<dbReference type="PANTHER" id="PTHR42789">
    <property type="entry name" value="D-ISOMER SPECIFIC 2-HYDROXYACID DEHYDROGENASE FAMILY PROTEIN (AFU_ORTHOLOGUE AFUA_6G10090)"/>
    <property type="match status" value="1"/>
</dbReference>
<dbReference type="Pfam" id="PF02826">
    <property type="entry name" value="2-Hacid_dh_C"/>
    <property type="match status" value="1"/>
</dbReference>